<feature type="domain" description="B5" evidence="19">
    <location>
        <begin position="409"/>
        <end position="498"/>
    </location>
</feature>
<dbReference type="InterPro" id="IPR005121">
    <property type="entry name" value="Fdx_antiC-bd"/>
</dbReference>
<dbReference type="InterPro" id="IPR020825">
    <property type="entry name" value="Phe-tRNA_synthase-like_B3/B4"/>
</dbReference>
<dbReference type="Gene3D" id="3.50.40.10">
    <property type="entry name" value="Phenylalanyl-trna Synthetase, Chain B, domain 3"/>
    <property type="match status" value="1"/>
</dbReference>
<keyword evidence="11 16" id="KW-0694">RNA-binding</keyword>
<feature type="domain" description="TRNA-binding" evidence="17">
    <location>
        <begin position="40"/>
        <end position="150"/>
    </location>
</feature>
<feature type="binding site" evidence="15">
    <location>
        <position position="486"/>
    </location>
    <ligand>
        <name>Mg(2+)</name>
        <dbReference type="ChEBI" id="CHEBI:18420"/>
        <note>shared with alpha subunit</note>
    </ligand>
</feature>
<evidence type="ECO:0000256" key="15">
    <source>
        <dbReference type="HAMAP-Rule" id="MF_00283"/>
    </source>
</evidence>
<evidence type="ECO:0000259" key="17">
    <source>
        <dbReference type="PROSITE" id="PS50886"/>
    </source>
</evidence>
<evidence type="ECO:0000256" key="2">
    <source>
        <dbReference type="ARBA" id="ARBA00008653"/>
    </source>
</evidence>
<keyword evidence="13 15" id="KW-0030">Aminoacyl-tRNA synthetase</keyword>
<evidence type="ECO:0000256" key="14">
    <source>
        <dbReference type="ARBA" id="ARBA00049255"/>
    </source>
</evidence>
<dbReference type="SUPFAM" id="SSF54991">
    <property type="entry name" value="Anticodon-binding domain of PheRS"/>
    <property type="match status" value="1"/>
</dbReference>
<dbReference type="GO" id="GO:0004826">
    <property type="term" value="F:phenylalanine-tRNA ligase activity"/>
    <property type="evidence" value="ECO:0007669"/>
    <property type="project" value="UniProtKB-UniRule"/>
</dbReference>
<protein>
    <recommendedName>
        <fullName evidence="15">Phenylalanine--tRNA ligase beta subunit</fullName>
        <ecNumber evidence="15">6.1.1.20</ecNumber>
    </recommendedName>
    <alternativeName>
        <fullName evidence="15">Phenylalanyl-tRNA synthetase beta subunit</fullName>
        <shortName evidence="15">PheRS</shortName>
    </alternativeName>
</protein>
<dbReference type="EC" id="6.1.1.20" evidence="15"/>
<evidence type="ECO:0000256" key="7">
    <source>
        <dbReference type="ARBA" id="ARBA00022723"/>
    </source>
</evidence>
<dbReference type="SMART" id="SM00874">
    <property type="entry name" value="B5"/>
    <property type="match status" value="1"/>
</dbReference>
<dbReference type="PANTHER" id="PTHR10947:SF0">
    <property type="entry name" value="PHENYLALANINE--TRNA LIGASE BETA SUBUNIT"/>
    <property type="match status" value="1"/>
</dbReference>
<dbReference type="Gene3D" id="2.40.50.140">
    <property type="entry name" value="Nucleic acid-binding proteins"/>
    <property type="match status" value="1"/>
</dbReference>
<dbReference type="Gene3D" id="3.30.70.380">
    <property type="entry name" value="Ferrodoxin-fold anticodon-binding domain"/>
    <property type="match status" value="1"/>
</dbReference>
<keyword evidence="8 15" id="KW-0547">Nucleotide-binding</keyword>
<comment type="similarity">
    <text evidence="2 15">Belongs to the phenylalanyl-tRNA synthetase beta subunit family. Type 1 subfamily.</text>
</comment>
<dbReference type="SUPFAM" id="SSF56037">
    <property type="entry name" value="PheT/TilS domain"/>
    <property type="match status" value="1"/>
</dbReference>
<dbReference type="RefSeq" id="WP_093118318.1">
    <property type="nucleotide sequence ID" value="NZ_FNWJ01000002.1"/>
</dbReference>
<dbReference type="HAMAP" id="MF_00283">
    <property type="entry name" value="Phe_tRNA_synth_beta1"/>
    <property type="match status" value="1"/>
</dbReference>
<keyword evidence="5 16" id="KW-0820">tRNA-binding</keyword>
<dbReference type="InterPro" id="IPR005147">
    <property type="entry name" value="tRNA_synthase_B5-dom"/>
</dbReference>
<dbReference type="GO" id="GO:0000287">
    <property type="term" value="F:magnesium ion binding"/>
    <property type="evidence" value="ECO:0007669"/>
    <property type="project" value="UniProtKB-UniRule"/>
</dbReference>
<dbReference type="PANTHER" id="PTHR10947">
    <property type="entry name" value="PHENYLALANYL-TRNA SYNTHETASE BETA CHAIN AND LEUCINE-RICH REPEAT-CONTAINING PROTEIN 47"/>
    <property type="match status" value="1"/>
</dbReference>
<gene>
    <name evidence="15" type="primary">pheT</name>
    <name evidence="20" type="ORF">SAMN02745716_1813</name>
</gene>
<dbReference type="PROSITE" id="PS51447">
    <property type="entry name" value="FDX_ACB"/>
    <property type="match status" value="1"/>
</dbReference>
<dbReference type="GO" id="GO:0006432">
    <property type="term" value="P:phenylalanyl-tRNA aminoacylation"/>
    <property type="evidence" value="ECO:0007669"/>
    <property type="project" value="UniProtKB-UniRule"/>
</dbReference>
<dbReference type="NCBIfam" id="TIGR00472">
    <property type="entry name" value="pheT_bact"/>
    <property type="match status" value="1"/>
</dbReference>
<evidence type="ECO:0000256" key="3">
    <source>
        <dbReference type="ARBA" id="ARBA00011209"/>
    </source>
</evidence>
<dbReference type="SUPFAM" id="SSF50249">
    <property type="entry name" value="Nucleic acid-binding proteins"/>
    <property type="match status" value="1"/>
</dbReference>
<dbReference type="CDD" id="cd02796">
    <property type="entry name" value="tRNA_bind_bactPheRS"/>
    <property type="match status" value="1"/>
</dbReference>
<keyword evidence="10 15" id="KW-0460">Magnesium</keyword>
<dbReference type="InterPro" id="IPR005146">
    <property type="entry name" value="B3/B4_tRNA-bd"/>
</dbReference>
<dbReference type="InterPro" id="IPR045864">
    <property type="entry name" value="aa-tRNA-synth_II/BPL/LPL"/>
</dbReference>
<name>A0A1H6FXW9_THEAL</name>
<feature type="domain" description="FDX-ACB" evidence="18">
    <location>
        <begin position="736"/>
        <end position="828"/>
    </location>
</feature>
<feature type="binding site" evidence="15">
    <location>
        <position position="482"/>
    </location>
    <ligand>
        <name>Mg(2+)</name>
        <dbReference type="ChEBI" id="CHEBI:18420"/>
        <note>shared with alpha subunit</note>
    </ligand>
</feature>
<evidence type="ECO:0000256" key="16">
    <source>
        <dbReference type="PROSITE-ProRule" id="PRU00209"/>
    </source>
</evidence>
<evidence type="ECO:0000256" key="10">
    <source>
        <dbReference type="ARBA" id="ARBA00022842"/>
    </source>
</evidence>
<evidence type="ECO:0000256" key="9">
    <source>
        <dbReference type="ARBA" id="ARBA00022840"/>
    </source>
</evidence>
<dbReference type="GO" id="GO:0000049">
    <property type="term" value="F:tRNA binding"/>
    <property type="evidence" value="ECO:0007669"/>
    <property type="project" value="UniProtKB-UniRule"/>
</dbReference>
<keyword evidence="4 15" id="KW-0963">Cytoplasm</keyword>
<evidence type="ECO:0000256" key="13">
    <source>
        <dbReference type="ARBA" id="ARBA00023146"/>
    </source>
</evidence>
<sequence>MRVPLSWLRSLCDPGVTAEEIAERLSLAGLEVARIDRFGLESTDNYVVGRVERVEPHPNADRLRVCVVDVGVERRTIVCGAPNVRDGLLVPVALPGARLADGRELRAAELRGVRSEGMILAEDELGLGDDHSGIVELDASDGLRPGQPLQEVVPLRDEVLELEVSPNRPDCLGVLGVARELHALFGAPLDDSVLTWDAEPDQQLTDVAEAAAVELAPDAACLRFAARVFEDVTVAPSPLWLKQRLLACGMRPIANVVDITNYLMLLLAQPLHAFDLERLAERRIEVRPARAGGERIVTLDGQERFLPEGTTLVCDAAGPAAIAGIMGGERTEVRADTRRVLLESATWIGSDILRSEARLGLRTEASNRFEKQLHPTLAEIALRAASKLLVEICGARLRPGTLDRYPQPAEPRRVRFRHRRLRRLLGEEIAPERAREILARLGFVGAAPADPAPAAGPADSAEPSLLVEVPWWRDGDVQREVDLVEEVARIHGLDKLPTTLPARRAAVGRLSAAQRLRRRLEDLLRDRGLLEAINFSFVAPRLLARLGLDDHAIALHNPLSEEQSVLRPLLLPGLLESLQRNAARGRPDVALFEVARVFSGPLRTIAGAPNGAEPARERLHVGVVASELGPRGWRTAARSADFFAIKALAEALLAAAGVEATFVVGEYSFLHPGRAAQVVADGETLGLVGELHPQLVRDLELGTAAARQPTVGCLELDLDALAQLAAQRQPRFRPLPSFPAVVEDLAVVVPESVPAAQLLDALREAGGELVEEVRVFDVFRGAQIPEGHKSVAMRIVLRAPDRTLTDEDAASVRARAVARLEALGGRIRG</sequence>
<dbReference type="GO" id="GO:0005524">
    <property type="term" value="F:ATP binding"/>
    <property type="evidence" value="ECO:0007669"/>
    <property type="project" value="UniProtKB-UniRule"/>
</dbReference>
<comment type="cofactor">
    <cofactor evidence="15">
        <name>Mg(2+)</name>
        <dbReference type="ChEBI" id="CHEBI:18420"/>
    </cofactor>
    <text evidence="15">Binds 2 magnesium ions per tetramer.</text>
</comment>
<dbReference type="STRING" id="29539.SAMN02745716_1813"/>
<evidence type="ECO:0000259" key="18">
    <source>
        <dbReference type="PROSITE" id="PS51447"/>
    </source>
</evidence>
<dbReference type="InterPro" id="IPR036690">
    <property type="entry name" value="Fdx_antiC-bd_sf"/>
</dbReference>
<dbReference type="PROSITE" id="PS51483">
    <property type="entry name" value="B5"/>
    <property type="match status" value="1"/>
</dbReference>
<dbReference type="Pfam" id="PF03483">
    <property type="entry name" value="B3_4"/>
    <property type="match status" value="1"/>
</dbReference>
<dbReference type="InterPro" id="IPR041616">
    <property type="entry name" value="PheRS_beta_core"/>
</dbReference>
<dbReference type="SMART" id="SM00896">
    <property type="entry name" value="FDX-ACB"/>
    <property type="match status" value="1"/>
</dbReference>
<dbReference type="Gene3D" id="3.30.930.10">
    <property type="entry name" value="Bira Bifunctional Protein, Domain 2"/>
    <property type="match status" value="1"/>
</dbReference>
<keyword evidence="9 15" id="KW-0067">ATP-binding</keyword>
<accession>A0A1H6FXW9</accession>
<dbReference type="OrthoDB" id="9805455at2"/>
<dbReference type="Pfam" id="PF17759">
    <property type="entry name" value="tRNA_synthFbeta"/>
    <property type="match status" value="1"/>
</dbReference>
<dbReference type="GO" id="GO:0009328">
    <property type="term" value="C:phenylalanine-tRNA ligase complex"/>
    <property type="evidence" value="ECO:0007669"/>
    <property type="project" value="TreeGrafter"/>
</dbReference>
<evidence type="ECO:0000256" key="8">
    <source>
        <dbReference type="ARBA" id="ARBA00022741"/>
    </source>
</evidence>
<reference evidence="21" key="1">
    <citation type="submission" date="2016-10" db="EMBL/GenBank/DDBJ databases">
        <authorList>
            <person name="Varghese N."/>
            <person name="Submissions S."/>
        </authorList>
    </citation>
    <scope>NUCLEOTIDE SEQUENCE [LARGE SCALE GENOMIC DNA]</scope>
    <source>
        <strain evidence="21">ATCC 35263</strain>
    </source>
</reference>
<evidence type="ECO:0000256" key="12">
    <source>
        <dbReference type="ARBA" id="ARBA00022917"/>
    </source>
</evidence>
<organism evidence="20 21">
    <name type="scientific">Thermoleophilum album</name>
    <dbReference type="NCBI Taxonomy" id="29539"/>
    <lineage>
        <taxon>Bacteria</taxon>
        <taxon>Bacillati</taxon>
        <taxon>Actinomycetota</taxon>
        <taxon>Thermoleophilia</taxon>
        <taxon>Thermoleophilales</taxon>
        <taxon>Thermoleophilaceae</taxon>
        <taxon>Thermoleophilum</taxon>
    </lineage>
</organism>
<dbReference type="InterPro" id="IPR033714">
    <property type="entry name" value="tRNA_bind_bactPheRS"/>
</dbReference>
<dbReference type="FunFam" id="3.30.70.380:FF:000001">
    <property type="entry name" value="Phenylalanine--tRNA ligase beta subunit"/>
    <property type="match status" value="1"/>
</dbReference>
<dbReference type="InterPro" id="IPR009061">
    <property type="entry name" value="DNA-bd_dom_put_sf"/>
</dbReference>
<dbReference type="NCBIfam" id="NF045760">
    <property type="entry name" value="YtpR"/>
    <property type="match status" value="1"/>
</dbReference>
<dbReference type="InterPro" id="IPR004532">
    <property type="entry name" value="Phe-tRNA-ligase_IIc_bsu_bact"/>
</dbReference>
<dbReference type="Pfam" id="PF03147">
    <property type="entry name" value="FDX-ACB"/>
    <property type="match status" value="1"/>
</dbReference>
<evidence type="ECO:0000256" key="1">
    <source>
        <dbReference type="ARBA" id="ARBA00004496"/>
    </source>
</evidence>
<keyword evidence="7 15" id="KW-0479">Metal-binding</keyword>
<proteinExistence type="inferred from homology"/>
<dbReference type="EMBL" id="FNWJ01000002">
    <property type="protein sequence ID" value="SEH15018.1"/>
    <property type="molecule type" value="Genomic_DNA"/>
</dbReference>
<keyword evidence="12 15" id="KW-0648">Protein biosynthesis</keyword>
<evidence type="ECO:0000256" key="5">
    <source>
        <dbReference type="ARBA" id="ARBA00022555"/>
    </source>
</evidence>
<dbReference type="Pfam" id="PF01588">
    <property type="entry name" value="tRNA_bind"/>
    <property type="match status" value="1"/>
</dbReference>
<dbReference type="SUPFAM" id="SSF55681">
    <property type="entry name" value="Class II aaRS and biotin synthetases"/>
    <property type="match status" value="1"/>
</dbReference>
<dbReference type="AlphaFoldDB" id="A0A1H6FXW9"/>
<comment type="catalytic activity">
    <reaction evidence="14 15">
        <text>tRNA(Phe) + L-phenylalanine + ATP = L-phenylalanyl-tRNA(Phe) + AMP + diphosphate + H(+)</text>
        <dbReference type="Rhea" id="RHEA:19413"/>
        <dbReference type="Rhea" id="RHEA-COMP:9668"/>
        <dbReference type="Rhea" id="RHEA-COMP:9699"/>
        <dbReference type="ChEBI" id="CHEBI:15378"/>
        <dbReference type="ChEBI" id="CHEBI:30616"/>
        <dbReference type="ChEBI" id="CHEBI:33019"/>
        <dbReference type="ChEBI" id="CHEBI:58095"/>
        <dbReference type="ChEBI" id="CHEBI:78442"/>
        <dbReference type="ChEBI" id="CHEBI:78531"/>
        <dbReference type="ChEBI" id="CHEBI:456215"/>
        <dbReference type="EC" id="6.1.1.20"/>
    </reaction>
</comment>
<dbReference type="InterPro" id="IPR045060">
    <property type="entry name" value="Phe-tRNA-ligase_IIc_bsu"/>
</dbReference>
<comment type="subcellular location">
    <subcellularLocation>
        <location evidence="1 15">Cytoplasm</location>
    </subcellularLocation>
</comment>
<evidence type="ECO:0000256" key="6">
    <source>
        <dbReference type="ARBA" id="ARBA00022598"/>
    </source>
</evidence>
<dbReference type="SMART" id="SM00873">
    <property type="entry name" value="B3_4"/>
    <property type="match status" value="1"/>
</dbReference>
<keyword evidence="6 15" id="KW-0436">Ligase</keyword>
<dbReference type="PROSITE" id="PS50886">
    <property type="entry name" value="TRBD"/>
    <property type="match status" value="1"/>
</dbReference>
<evidence type="ECO:0000313" key="21">
    <source>
        <dbReference type="Proteomes" id="UP000222056"/>
    </source>
</evidence>
<dbReference type="InterPro" id="IPR012340">
    <property type="entry name" value="NA-bd_OB-fold"/>
</dbReference>
<evidence type="ECO:0000256" key="11">
    <source>
        <dbReference type="ARBA" id="ARBA00022884"/>
    </source>
</evidence>
<evidence type="ECO:0000256" key="4">
    <source>
        <dbReference type="ARBA" id="ARBA00022490"/>
    </source>
</evidence>
<evidence type="ECO:0000313" key="20">
    <source>
        <dbReference type="EMBL" id="SEH15018.1"/>
    </source>
</evidence>
<comment type="subunit">
    <text evidence="3 15">Tetramer of two alpha and two beta subunits.</text>
</comment>
<feature type="binding site" evidence="15">
    <location>
        <position position="485"/>
    </location>
    <ligand>
        <name>Mg(2+)</name>
        <dbReference type="ChEBI" id="CHEBI:18420"/>
        <note>shared with alpha subunit</note>
    </ligand>
</feature>
<feature type="binding site" evidence="15">
    <location>
        <position position="476"/>
    </location>
    <ligand>
        <name>Mg(2+)</name>
        <dbReference type="ChEBI" id="CHEBI:18420"/>
        <note>shared with alpha subunit</note>
    </ligand>
</feature>
<dbReference type="InterPro" id="IPR002547">
    <property type="entry name" value="tRNA-bd_dom"/>
</dbReference>
<dbReference type="SUPFAM" id="SSF46955">
    <property type="entry name" value="Putative DNA-binding domain"/>
    <property type="match status" value="1"/>
</dbReference>
<evidence type="ECO:0000259" key="19">
    <source>
        <dbReference type="PROSITE" id="PS51483"/>
    </source>
</evidence>
<dbReference type="Gene3D" id="3.30.56.10">
    <property type="match status" value="2"/>
</dbReference>
<dbReference type="FunFam" id="2.40.50.140:FF:000045">
    <property type="entry name" value="Phenylalanine--tRNA ligase beta subunit"/>
    <property type="match status" value="1"/>
</dbReference>
<dbReference type="Pfam" id="PF03484">
    <property type="entry name" value="B5"/>
    <property type="match status" value="1"/>
</dbReference>
<dbReference type="Proteomes" id="UP000222056">
    <property type="component" value="Unassembled WGS sequence"/>
</dbReference>
<keyword evidence="21" id="KW-1185">Reference proteome</keyword>